<name>A0A7H9CFZ8_9BACT</name>
<protein>
    <submittedName>
        <fullName evidence="1">Uncharacterized protein</fullName>
    </submittedName>
</protein>
<proteinExistence type="predicted"/>
<dbReference type="Proteomes" id="UP000509414">
    <property type="component" value="Chromosome"/>
</dbReference>
<dbReference type="AlphaFoldDB" id="A0A7H9CFZ8"/>
<keyword evidence="2" id="KW-1185">Reference proteome</keyword>
<accession>A0A7H9CFZ8</accession>
<gene>
    <name evidence="1" type="ORF">CINF_0477</name>
</gene>
<evidence type="ECO:0000313" key="1">
    <source>
        <dbReference type="EMBL" id="QLI05006.1"/>
    </source>
</evidence>
<reference evidence="1 2" key="1">
    <citation type="submission" date="2020-02" db="EMBL/GenBank/DDBJ databases">
        <title>Complete genome sequence of the novel Campylobacter species Candidatus Campylobacter infans.</title>
        <authorList>
            <person name="Duim B."/>
            <person name="Zomer A."/>
            <person name="van der Graaf L."/>
            <person name="Wagenaar J."/>
        </authorList>
    </citation>
    <scope>NUCLEOTIDE SEQUENCE [LARGE SCALE GENOMIC DNA]</scope>
    <source>
        <strain evidence="1 2">19S00001</strain>
    </source>
</reference>
<evidence type="ECO:0000313" key="2">
    <source>
        <dbReference type="Proteomes" id="UP000509414"/>
    </source>
</evidence>
<sequence>MIAINYEKYSNMTERQLLTSLLNAEKKEIKMKADLQKKIKANSDLISFLKAKLKERIDKPKIEFISLKNSGHIEKANKYLNSLTSAEQAKLRQEVDDEINRDYGDAL</sequence>
<dbReference type="KEGG" id="cinf:CINF_0477"/>
<dbReference type="RefSeq" id="WP_179975610.1">
    <property type="nucleotide sequence ID" value="NZ_CP049075.1"/>
</dbReference>
<dbReference type="EMBL" id="CP049075">
    <property type="protein sequence ID" value="QLI05006.1"/>
    <property type="molecule type" value="Genomic_DNA"/>
</dbReference>
<organism evidence="1 2">
    <name type="scientific">Candidatus Campylobacter infans</name>
    <dbReference type="NCBI Taxonomy" id="2561898"/>
    <lineage>
        <taxon>Bacteria</taxon>
        <taxon>Pseudomonadati</taxon>
        <taxon>Campylobacterota</taxon>
        <taxon>Epsilonproteobacteria</taxon>
        <taxon>Campylobacterales</taxon>
        <taxon>Campylobacteraceae</taxon>
        <taxon>Campylobacter</taxon>
    </lineage>
</organism>